<dbReference type="RefSeq" id="WP_131014805.1">
    <property type="nucleotide sequence ID" value="NZ_SIRE01000012.1"/>
</dbReference>
<protein>
    <submittedName>
        <fullName evidence="1">Uncharacterized protein</fullName>
    </submittedName>
</protein>
<dbReference type="Proteomes" id="UP000293142">
    <property type="component" value="Unassembled WGS sequence"/>
</dbReference>
<name>A0A4Q9DND4_9BACL</name>
<dbReference type="OrthoDB" id="2663947at2"/>
<accession>A0A4Q9DND4</accession>
<sequence>MPETWEEQGGLTAMVELLSDMIINYLALEEKKAVRKAGLAWLDEIMWAEAEEIANRELAAQKLGTWDFELVA</sequence>
<keyword evidence="2" id="KW-1185">Reference proteome</keyword>
<organism evidence="1 2">
    <name type="scientific">Paenibacillus thalictri</name>
    <dbReference type="NCBI Taxonomy" id="2527873"/>
    <lineage>
        <taxon>Bacteria</taxon>
        <taxon>Bacillati</taxon>
        <taxon>Bacillota</taxon>
        <taxon>Bacilli</taxon>
        <taxon>Bacillales</taxon>
        <taxon>Paenibacillaceae</taxon>
        <taxon>Paenibacillus</taxon>
    </lineage>
</organism>
<evidence type="ECO:0000313" key="2">
    <source>
        <dbReference type="Proteomes" id="UP000293142"/>
    </source>
</evidence>
<dbReference type="EMBL" id="SIRE01000012">
    <property type="protein sequence ID" value="TBL77415.1"/>
    <property type="molecule type" value="Genomic_DNA"/>
</dbReference>
<evidence type="ECO:0000313" key="1">
    <source>
        <dbReference type="EMBL" id="TBL77415.1"/>
    </source>
</evidence>
<comment type="caution">
    <text evidence="1">The sequence shown here is derived from an EMBL/GenBank/DDBJ whole genome shotgun (WGS) entry which is preliminary data.</text>
</comment>
<gene>
    <name evidence="1" type="ORF">EYB31_18265</name>
</gene>
<dbReference type="AlphaFoldDB" id="A0A4Q9DND4"/>
<reference evidence="1 2" key="1">
    <citation type="submission" date="2019-02" db="EMBL/GenBank/DDBJ databases">
        <title>Paenibacillus sp. nov., isolated from surface-sterilized tissue of Thalictrum simplex L.</title>
        <authorList>
            <person name="Tuo L."/>
        </authorList>
    </citation>
    <scope>NUCLEOTIDE SEQUENCE [LARGE SCALE GENOMIC DNA]</scope>
    <source>
        <strain evidence="1 2">N2SHLJ1</strain>
    </source>
</reference>
<proteinExistence type="predicted"/>